<evidence type="ECO:0000313" key="5">
    <source>
        <dbReference type="Proteomes" id="UP000058012"/>
    </source>
</evidence>
<evidence type="ECO:0000256" key="2">
    <source>
        <dbReference type="SAM" id="Phobius"/>
    </source>
</evidence>
<keyword evidence="2" id="KW-0812">Transmembrane</keyword>
<organism evidence="4 5">
    <name type="scientific">Novosphingobium fuchskuhlense</name>
    <dbReference type="NCBI Taxonomy" id="1117702"/>
    <lineage>
        <taxon>Bacteria</taxon>
        <taxon>Pseudomonadati</taxon>
        <taxon>Pseudomonadota</taxon>
        <taxon>Alphaproteobacteria</taxon>
        <taxon>Sphingomonadales</taxon>
        <taxon>Sphingomonadaceae</taxon>
        <taxon>Novosphingobium</taxon>
    </lineage>
</organism>
<feature type="chain" id="PRO_5007174783" description="17 kDa surface antigen" evidence="3">
    <location>
        <begin position="28"/>
        <end position="147"/>
    </location>
</feature>
<sequence length="147" mass="15866">MFTFAKKATLALALGATALASATPAMADPYYGGGYGSYRHHGRGGDGTGAAIAGGIIGLALGAIIASAANSNHNRDRYDSRYRGQYQQPYRGQPTWQGAQNGDPYDQRYQGGQPGYSRDGYPETQDGYYDRRGYRDPDGYQGDYRGN</sequence>
<keyword evidence="3" id="KW-0732">Signal</keyword>
<feature type="transmembrane region" description="Helical" evidence="2">
    <location>
        <begin position="51"/>
        <end position="71"/>
    </location>
</feature>
<keyword evidence="2" id="KW-1133">Transmembrane helix</keyword>
<dbReference type="OrthoDB" id="9920206at2"/>
<dbReference type="AlphaFoldDB" id="A0A124JTJ9"/>
<name>A0A124JTJ9_9SPHN</name>
<feature type="compositionally biased region" description="Low complexity" evidence="1">
    <location>
        <begin position="83"/>
        <end position="94"/>
    </location>
</feature>
<evidence type="ECO:0000313" key="4">
    <source>
        <dbReference type="EMBL" id="KUR70277.1"/>
    </source>
</evidence>
<accession>A0A124JTJ9</accession>
<feature type="compositionally biased region" description="Basic and acidic residues" evidence="1">
    <location>
        <begin position="73"/>
        <end position="82"/>
    </location>
</feature>
<dbReference type="RefSeq" id="WP_067913056.1">
    <property type="nucleotide sequence ID" value="NZ_KQ954246.1"/>
</dbReference>
<feature type="signal peptide" evidence="3">
    <location>
        <begin position="1"/>
        <end position="27"/>
    </location>
</feature>
<evidence type="ECO:0000256" key="1">
    <source>
        <dbReference type="SAM" id="MobiDB-lite"/>
    </source>
</evidence>
<evidence type="ECO:0000256" key="3">
    <source>
        <dbReference type="SAM" id="SignalP"/>
    </source>
</evidence>
<dbReference type="Proteomes" id="UP000058012">
    <property type="component" value="Unassembled WGS sequence"/>
</dbReference>
<comment type="caution">
    <text evidence="4">The sequence shown here is derived from an EMBL/GenBank/DDBJ whole genome shotgun (WGS) entry which is preliminary data.</text>
</comment>
<dbReference type="STRING" id="1117702.AQZ52_15600"/>
<evidence type="ECO:0008006" key="6">
    <source>
        <dbReference type="Google" id="ProtNLM"/>
    </source>
</evidence>
<dbReference type="EMBL" id="LLZS01000009">
    <property type="protein sequence ID" value="KUR70277.1"/>
    <property type="molecule type" value="Genomic_DNA"/>
</dbReference>
<proteinExistence type="predicted"/>
<keyword evidence="5" id="KW-1185">Reference proteome</keyword>
<keyword evidence="2" id="KW-0472">Membrane</keyword>
<feature type="region of interest" description="Disordered" evidence="1">
    <location>
        <begin position="72"/>
        <end position="147"/>
    </location>
</feature>
<gene>
    <name evidence="4" type="ORF">AQZ52_15600</name>
</gene>
<reference evidence="4 5" key="1">
    <citation type="submission" date="2015-10" db="EMBL/GenBank/DDBJ databases">
        <title>Draft genome sequence of Novosphingobium fuchskuhlense DSM 25065 isolated from a surface water sample of the southwest basin of Lake Grosse Fuchskuhle.</title>
        <authorList>
            <person name="Ruckert C."/>
            <person name="Winkler A."/>
            <person name="Glaeser J."/>
            <person name="Grossart H.-P."/>
            <person name="Kalinowski J."/>
            <person name="Glaeser S."/>
        </authorList>
    </citation>
    <scope>NUCLEOTIDE SEQUENCE [LARGE SCALE GENOMIC DNA]</scope>
    <source>
        <strain evidence="4 5">FNE08-7</strain>
    </source>
</reference>
<feature type="compositionally biased region" description="Basic and acidic residues" evidence="1">
    <location>
        <begin position="128"/>
        <end position="138"/>
    </location>
</feature>
<protein>
    <recommendedName>
        <fullName evidence="6">17 kDa surface antigen</fullName>
    </recommendedName>
</protein>